<dbReference type="OrthoDB" id="3365399at2759"/>
<proteinExistence type="predicted"/>
<sequence>MQHLGSDSEIEEIVAPTPRSVRRPVPVRAKTRSSDDGSDDSDDDFFRLSLPAAAAAAGRNAEESSQNAGSSPTAGAGRNAEAGAVAADAAERISDSGSGSGSDSDSDSDDGTGEKRRYSRDGGSGGEKRARSRSVSLTPPPSSPGIRAGPGPEPGPEPEPARYVESGWDGCCVVDSDSDSGDQRGRRRRRTDLSGLDPALQAAILAKRPGGSGSGSGSGSGAAEKALEKVQVEFQFVFDDEFLSCELPAVWEARRWGRTRIHHREKVARKLGEHVAVIIFTTDTVGNALRAYADAFAVNVLATDPVLMNRTMRVFPTSTVASLGDRLAHYISVYPRSVYNRVRERERVARAQLAREQEQAQRELEMVRELQRSAHMAADDYGDGDGDGDGDGNGDDGDNGGDDGAPPAGIRIKIRDRAGKDTLLLVAASTPIRAVIENYRKLSGLGDGVQIALEFDDEKLDPDATIGDTEIEDDDMLTSFCQ</sequence>
<gene>
    <name evidence="4" type="ORF">H4R18_003890</name>
</gene>
<feature type="region of interest" description="Disordered" evidence="2">
    <location>
        <begin position="1"/>
        <end position="195"/>
    </location>
</feature>
<keyword evidence="1" id="KW-0175">Coiled coil</keyword>
<feature type="compositionally biased region" description="Low complexity" evidence="2">
    <location>
        <begin position="74"/>
        <end position="88"/>
    </location>
</feature>
<feature type="coiled-coil region" evidence="1">
    <location>
        <begin position="339"/>
        <end position="373"/>
    </location>
</feature>
<protein>
    <recommendedName>
        <fullName evidence="3">Rad60/SUMO-like domain-containing protein</fullName>
    </recommendedName>
</protein>
<evidence type="ECO:0000313" key="4">
    <source>
        <dbReference type="EMBL" id="KAJ2779674.1"/>
    </source>
</evidence>
<dbReference type="AlphaFoldDB" id="A0A9W8LFN6"/>
<dbReference type="EMBL" id="JANBUL010000168">
    <property type="protein sequence ID" value="KAJ2779674.1"/>
    <property type="molecule type" value="Genomic_DNA"/>
</dbReference>
<feature type="compositionally biased region" description="Acidic residues" evidence="2">
    <location>
        <begin position="380"/>
        <end position="401"/>
    </location>
</feature>
<organism evidence="4 5">
    <name type="scientific">Coemansia javaensis</name>
    <dbReference type="NCBI Taxonomy" id="2761396"/>
    <lineage>
        <taxon>Eukaryota</taxon>
        <taxon>Fungi</taxon>
        <taxon>Fungi incertae sedis</taxon>
        <taxon>Zoopagomycota</taxon>
        <taxon>Kickxellomycotina</taxon>
        <taxon>Kickxellomycetes</taxon>
        <taxon>Kickxellales</taxon>
        <taxon>Kickxellaceae</taxon>
        <taxon>Coemansia</taxon>
    </lineage>
</organism>
<accession>A0A9W8LFN6</accession>
<feature type="compositionally biased region" description="Low complexity" evidence="2">
    <location>
        <begin position="14"/>
        <end position="28"/>
    </location>
</feature>
<feature type="compositionally biased region" description="Polar residues" evidence="2">
    <location>
        <begin position="63"/>
        <end position="73"/>
    </location>
</feature>
<dbReference type="CDD" id="cd17080">
    <property type="entry name" value="Ubl_SLD2_Esc2_like"/>
    <property type="match status" value="1"/>
</dbReference>
<dbReference type="InterPro" id="IPR029071">
    <property type="entry name" value="Ubiquitin-like_domsf"/>
</dbReference>
<keyword evidence="5" id="KW-1185">Reference proteome</keyword>
<name>A0A9W8LFN6_9FUNG</name>
<dbReference type="InterPro" id="IPR022617">
    <property type="entry name" value="Rad60/SUMO-like_dom"/>
</dbReference>
<dbReference type="Gene3D" id="3.10.20.90">
    <property type="entry name" value="Phosphatidylinositol 3-kinase Catalytic Subunit, Chain A, domain 1"/>
    <property type="match status" value="1"/>
</dbReference>
<feature type="domain" description="Rad60/SUMO-like" evidence="3">
    <location>
        <begin position="410"/>
        <end position="477"/>
    </location>
</feature>
<reference evidence="4" key="1">
    <citation type="submission" date="2022-07" db="EMBL/GenBank/DDBJ databases">
        <title>Phylogenomic reconstructions and comparative analyses of Kickxellomycotina fungi.</title>
        <authorList>
            <person name="Reynolds N.K."/>
            <person name="Stajich J.E."/>
            <person name="Barry K."/>
            <person name="Grigoriev I.V."/>
            <person name="Crous P."/>
            <person name="Smith M.E."/>
        </authorList>
    </citation>
    <scope>NUCLEOTIDE SEQUENCE</scope>
    <source>
        <strain evidence="4">NBRC 105414</strain>
    </source>
</reference>
<feature type="region of interest" description="Disordered" evidence="2">
    <location>
        <begin position="378"/>
        <end position="409"/>
    </location>
</feature>
<evidence type="ECO:0000256" key="2">
    <source>
        <dbReference type="SAM" id="MobiDB-lite"/>
    </source>
</evidence>
<dbReference type="SUPFAM" id="SSF54236">
    <property type="entry name" value="Ubiquitin-like"/>
    <property type="match status" value="1"/>
</dbReference>
<comment type="caution">
    <text evidence="4">The sequence shown here is derived from an EMBL/GenBank/DDBJ whole genome shotgun (WGS) entry which is preliminary data.</text>
</comment>
<evidence type="ECO:0000313" key="5">
    <source>
        <dbReference type="Proteomes" id="UP001140217"/>
    </source>
</evidence>
<dbReference type="Proteomes" id="UP001140217">
    <property type="component" value="Unassembled WGS sequence"/>
</dbReference>
<evidence type="ECO:0000256" key="1">
    <source>
        <dbReference type="SAM" id="Coils"/>
    </source>
</evidence>
<dbReference type="Pfam" id="PF11976">
    <property type="entry name" value="Rad60-SLD"/>
    <property type="match status" value="1"/>
</dbReference>
<evidence type="ECO:0000259" key="3">
    <source>
        <dbReference type="Pfam" id="PF11976"/>
    </source>
</evidence>